<proteinExistence type="predicted"/>
<dbReference type="Pfam" id="PF13365">
    <property type="entry name" value="Trypsin_2"/>
    <property type="match status" value="1"/>
</dbReference>
<accession>A0A1F5WUM7</accession>
<evidence type="ECO:0000256" key="1">
    <source>
        <dbReference type="SAM" id="SignalP"/>
    </source>
</evidence>
<dbReference type="Gene3D" id="2.40.10.10">
    <property type="entry name" value="Trypsin-like serine proteases"/>
    <property type="match status" value="2"/>
</dbReference>
<organism evidence="2 3">
    <name type="scientific">Candidatus Giovannonibacteria bacterium RIFCSPHIGHO2_02_43_13</name>
    <dbReference type="NCBI Taxonomy" id="1798330"/>
    <lineage>
        <taxon>Bacteria</taxon>
        <taxon>Candidatus Giovannoniibacteriota</taxon>
    </lineage>
</organism>
<feature type="signal peptide" evidence="1">
    <location>
        <begin position="1"/>
        <end position="21"/>
    </location>
</feature>
<evidence type="ECO:0008006" key="4">
    <source>
        <dbReference type="Google" id="ProtNLM"/>
    </source>
</evidence>
<reference evidence="2 3" key="1">
    <citation type="journal article" date="2016" name="Nat. Commun.">
        <title>Thousands of microbial genomes shed light on interconnected biogeochemical processes in an aquifer system.</title>
        <authorList>
            <person name="Anantharaman K."/>
            <person name="Brown C.T."/>
            <person name="Hug L.A."/>
            <person name="Sharon I."/>
            <person name="Castelle C.J."/>
            <person name="Probst A.J."/>
            <person name="Thomas B.C."/>
            <person name="Singh A."/>
            <person name="Wilkins M.J."/>
            <person name="Karaoz U."/>
            <person name="Brodie E.L."/>
            <person name="Williams K.H."/>
            <person name="Hubbard S.S."/>
            <person name="Banfield J.F."/>
        </authorList>
    </citation>
    <scope>NUCLEOTIDE SEQUENCE [LARGE SCALE GENOMIC DNA]</scope>
</reference>
<keyword evidence="1" id="KW-0732">Signal</keyword>
<name>A0A1F5WUM7_9BACT</name>
<protein>
    <recommendedName>
        <fullName evidence="4">Serine protease</fullName>
    </recommendedName>
</protein>
<dbReference type="SUPFAM" id="SSF50494">
    <property type="entry name" value="Trypsin-like serine proteases"/>
    <property type="match status" value="1"/>
</dbReference>
<feature type="chain" id="PRO_5009522234" description="Serine protease" evidence="1">
    <location>
        <begin position="22"/>
        <end position="272"/>
    </location>
</feature>
<dbReference type="InterPro" id="IPR009003">
    <property type="entry name" value="Peptidase_S1_PA"/>
</dbReference>
<dbReference type="AlphaFoldDB" id="A0A1F5WUM7"/>
<comment type="caution">
    <text evidence="2">The sequence shown here is derived from an EMBL/GenBank/DDBJ whole genome shotgun (WGS) entry which is preliminary data.</text>
</comment>
<evidence type="ECO:0000313" key="2">
    <source>
        <dbReference type="EMBL" id="OGF79355.1"/>
    </source>
</evidence>
<gene>
    <name evidence="2" type="ORF">A2W54_01320</name>
</gene>
<dbReference type="InterPro" id="IPR043504">
    <property type="entry name" value="Peptidase_S1_PA_chymotrypsin"/>
</dbReference>
<dbReference type="EMBL" id="MFHI01000006">
    <property type="protein sequence ID" value="OGF79355.1"/>
    <property type="molecule type" value="Genomic_DNA"/>
</dbReference>
<evidence type="ECO:0000313" key="3">
    <source>
        <dbReference type="Proteomes" id="UP000178425"/>
    </source>
</evidence>
<sequence>MAMKKRLFAVLFLLVCSVAYASPLGDIIRNIDAASAKIFNFCTYNIEYKDGAKKGPEKVAGRYVGNAVFIEYPGSSHLALTNKHILKCAAETEDIKGYMPGENIDGIESFTSTSSLKIKWGSQLLNTALAGMPVNGNQDIDLAILEVKWPQKSPTHGRMKVLTDETAYDLGNEVIVRGFMPCGEGSLCDDDGWVRRLKFARVEGITADKLFVQLNTPGYGGMSGSPVMILKNNKLYVIGIFSVAYLTSRYGSVDMSWAVRLKKEYFNKKKKP</sequence>
<dbReference type="Proteomes" id="UP000178425">
    <property type="component" value="Unassembled WGS sequence"/>
</dbReference>